<dbReference type="GO" id="GO:0008299">
    <property type="term" value="P:isoprenoid biosynthetic process"/>
    <property type="evidence" value="ECO:0007669"/>
    <property type="project" value="UniProtKB-ARBA"/>
</dbReference>
<organism evidence="7 8">
    <name type="scientific">Coniophora puteana (strain RWD-64-598)</name>
    <name type="common">Brown rot fungus</name>
    <dbReference type="NCBI Taxonomy" id="741705"/>
    <lineage>
        <taxon>Eukaryota</taxon>
        <taxon>Fungi</taxon>
        <taxon>Dikarya</taxon>
        <taxon>Basidiomycota</taxon>
        <taxon>Agaricomycotina</taxon>
        <taxon>Agaricomycetes</taxon>
        <taxon>Agaricomycetidae</taxon>
        <taxon>Boletales</taxon>
        <taxon>Coniophorineae</taxon>
        <taxon>Coniophoraceae</taxon>
        <taxon>Coniophora</taxon>
    </lineage>
</organism>
<proteinExistence type="evidence at protein level"/>
<keyword evidence="3 6" id="KW-0479">Metal-binding</keyword>
<name>A0A5M3MXY8_CONPW</name>
<dbReference type="InterPro" id="IPR034686">
    <property type="entry name" value="Terpene_cyclase-like_2"/>
</dbReference>
<reference evidence="8" key="1">
    <citation type="journal article" date="2012" name="Science">
        <title>The Paleozoic origin of enzymatic lignin decomposition reconstructed from 31 fungal genomes.</title>
        <authorList>
            <person name="Floudas D."/>
            <person name="Binder M."/>
            <person name="Riley R."/>
            <person name="Barry K."/>
            <person name="Blanchette R.A."/>
            <person name="Henrissat B."/>
            <person name="Martinez A.T."/>
            <person name="Otillar R."/>
            <person name="Spatafora J.W."/>
            <person name="Yadav J.S."/>
            <person name="Aerts A."/>
            <person name="Benoit I."/>
            <person name="Boyd A."/>
            <person name="Carlson A."/>
            <person name="Copeland A."/>
            <person name="Coutinho P.M."/>
            <person name="de Vries R.P."/>
            <person name="Ferreira P."/>
            <person name="Findley K."/>
            <person name="Foster B."/>
            <person name="Gaskell J."/>
            <person name="Glotzer D."/>
            <person name="Gorecki P."/>
            <person name="Heitman J."/>
            <person name="Hesse C."/>
            <person name="Hori C."/>
            <person name="Igarashi K."/>
            <person name="Jurgens J.A."/>
            <person name="Kallen N."/>
            <person name="Kersten P."/>
            <person name="Kohler A."/>
            <person name="Kuees U."/>
            <person name="Kumar T.K.A."/>
            <person name="Kuo A."/>
            <person name="LaButti K."/>
            <person name="Larrondo L.F."/>
            <person name="Lindquist E."/>
            <person name="Ling A."/>
            <person name="Lombard V."/>
            <person name="Lucas S."/>
            <person name="Lundell T."/>
            <person name="Martin R."/>
            <person name="McLaughlin D.J."/>
            <person name="Morgenstern I."/>
            <person name="Morin E."/>
            <person name="Murat C."/>
            <person name="Nagy L.G."/>
            <person name="Nolan M."/>
            <person name="Ohm R.A."/>
            <person name="Patyshakuliyeva A."/>
            <person name="Rokas A."/>
            <person name="Ruiz-Duenas F.J."/>
            <person name="Sabat G."/>
            <person name="Salamov A."/>
            <person name="Samejima M."/>
            <person name="Schmutz J."/>
            <person name="Slot J.C."/>
            <person name="St John F."/>
            <person name="Stenlid J."/>
            <person name="Sun H."/>
            <person name="Sun S."/>
            <person name="Syed K."/>
            <person name="Tsang A."/>
            <person name="Wiebenga A."/>
            <person name="Young D."/>
            <person name="Pisabarro A."/>
            <person name="Eastwood D.C."/>
            <person name="Martin F."/>
            <person name="Cullen D."/>
            <person name="Grigoriev I.V."/>
            <person name="Hibbett D.S."/>
        </authorList>
    </citation>
    <scope>NUCLEOTIDE SEQUENCE [LARGE SCALE GENOMIC DNA]</scope>
    <source>
        <strain evidence="8">RWD-64-598 SS2</strain>
    </source>
</reference>
<dbReference type="EC" id="4.2.3.-" evidence="6"/>
<protein>
    <recommendedName>
        <fullName evidence="6">Terpene synthase</fullName>
        <ecNumber evidence="6">4.2.3.-</ecNumber>
    </recommendedName>
</protein>
<dbReference type="GO" id="GO:0046872">
    <property type="term" value="F:metal ion binding"/>
    <property type="evidence" value="ECO:0007669"/>
    <property type="project" value="UniProtKB-KW"/>
</dbReference>
<dbReference type="SFLD" id="SFLDG01020">
    <property type="entry name" value="Terpene_Cyclase_Like_2"/>
    <property type="match status" value="1"/>
</dbReference>
<feature type="binding site" evidence="9">
    <location>
        <position position="243"/>
    </location>
    <ligand>
        <name>Mg(2+)</name>
        <dbReference type="ChEBI" id="CHEBI:18420"/>
        <label>2</label>
    </ligand>
</feature>
<dbReference type="Pfam" id="PF19086">
    <property type="entry name" value="Terpene_syn_C_2"/>
    <property type="match status" value="1"/>
</dbReference>
<gene>
    <name evidence="7" type="ORF">CONPUDRAFT_118913</name>
</gene>
<evidence type="ECO:0000313" key="8">
    <source>
        <dbReference type="Proteomes" id="UP000053558"/>
    </source>
</evidence>
<evidence type="ECO:0000256" key="6">
    <source>
        <dbReference type="RuleBase" id="RU366034"/>
    </source>
</evidence>
<comment type="cofactor">
    <cofactor evidence="1 6">
        <name>Mg(2+)</name>
        <dbReference type="ChEBI" id="CHEBI:18420"/>
    </cofactor>
</comment>
<dbReference type="OMA" id="RFIHTMD"/>
<keyword evidence="5 6" id="KW-0456">Lyase</keyword>
<dbReference type="EMBL" id="JH711575">
    <property type="protein sequence ID" value="EIW83595.1"/>
    <property type="molecule type" value="Genomic_DNA"/>
</dbReference>
<dbReference type="KEGG" id="cput:CONPUDRAFT_118913"/>
<keyword evidence="4 6" id="KW-0460">Magnesium</keyword>
<dbReference type="AlphaFoldDB" id="A0A5M3MXY8"/>
<dbReference type="GeneID" id="19199434"/>
<dbReference type="Proteomes" id="UP000053558">
    <property type="component" value="Unassembled WGS sequence"/>
</dbReference>
<keyword evidence="9" id="KW-0002">3D-structure</keyword>
<dbReference type="SUPFAM" id="SSF48576">
    <property type="entry name" value="Terpenoid synthases"/>
    <property type="match status" value="1"/>
</dbReference>
<evidence type="ECO:0007829" key="9">
    <source>
        <dbReference type="PDB" id="7OFL"/>
    </source>
</evidence>
<evidence type="ECO:0000256" key="4">
    <source>
        <dbReference type="ARBA" id="ARBA00022842"/>
    </source>
</evidence>
<keyword evidence="8" id="KW-1185">Reference proteome</keyword>
<dbReference type="InterPro" id="IPR008949">
    <property type="entry name" value="Isoprenoid_synthase_dom_sf"/>
</dbReference>
<dbReference type="SMR" id="A0A5M3MXY8"/>
<evidence type="ECO:0000256" key="2">
    <source>
        <dbReference type="ARBA" id="ARBA00006333"/>
    </source>
</evidence>
<reference evidence="9" key="2">
    <citation type="journal article" date="2022" name="Microb. Cell Fact.">
        <title>Biotechnological potential and initial characterization of two novel sesquiterpene synthases from Basidiomycota Coniophora puteana for heterologous production of delta-cadinol.</title>
        <authorList>
            <person name="Ringel M."/>
            <person name="Dimos N."/>
            <person name="Himpich S."/>
            <person name="Haack M."/>
            <person name="Huber C."/>
            <person name="Eisenreich W."/>
            <person name="Schenk G."/>
            <person name="Loll B."/>
            <person name="Bruck T."/>
        </authorList>
    </citation>
    <scope>X-RAY CRYSTALLOGRAPHY (1.83 ANGSTROMS) IN COMPLEX WITH MG(2+)</scope>
</reference>
<dbReference type="PANTHER" id="PTHR35201">
    <property type="entry name" value="TERPENE SYNTHASE"/>
    <property type="match status" value="1"/>
</dbReference>
<feature type="binding site" evidence="9">
    <location>
        <position position="235"/>
    </location>
    <ligand>
        <name>Mg(2+)</name>
        <dbReference type="ChEBI" id="CHEBI:18420"/>
        <label>2</label>
    </ligand>
</feature>
<dbReference type="PDB" id="7OFL">
    <property type="method" value="X-ray"/>
    <property type="resolution" value="1.83 A"/>
    <property type="chains" value="A/B=1-349"/>
</dbReference>
<evidence type="ECO:0000256" key="3">
    <source>
        <dbReference type="ARBA" id="ARBA00022723"/>
    </source>
</evidence>
<sequence length="349" mass="39427">MSPTATFTTTSSEENAPTKFILPDLVSDCTYPLLLNDNCEPVARASEQWLIAGARLQEPRRTKFMGLLAGELTAACYPHADASHLRVCVDFMNWLFNMDDWLDDFDVDDTWGMRHCCLGAFRDPVGFETDKLGGLMSKSFFSRFRQDGGPGCTERFIHTMDLFFIAVAQQAGDRANGITPDLESYITVRRDTSGCKPCFALIEYAAGIDLPDHVIYHPTLAAMEEATNDLVTWSNDIFSYNKEQVTDDTHNMIPVLMRERGLDLQGAVDFVGRLCKGTIERFETERARLPSWGPELDAQVQTYIEGLQNWIVGSLHWSFDSHRYFGKDGHAVKKHRIVKLLPKRVPQQA</sequence>
<feature type="binding site" evidence="9">
    <location>
        <position position="99"/>
    </location>
    <ligand>
        <name>Mg(2+)</name>
        <dbReference type="ChEBI" id="CHEBI:18420"/>
        <label>1</label>
    </ligand>
</feature>
<comment type="caution">
    <text evidence="7">The sequence shown here is derived from an EMBL/GenBank/DDBJ whole genome shotgun (WGS) entry which is preliminary data.</text>
</comment>
<dbReference type="PANTHER" id="PTHR35201:SF4">
    <property type="entry name" value="BETA-PINACENE SYNTHASE-RELATED"/>
    <property type="match status" value="1"/>
</dbReference>
<evidence type="ECO:0000256" key="1">
    <source>
        <dbReference type="ARBA" id="ARBA00001946"/>
    </source>
</evidence>
<dbReference type="RefSeq" id="XP_007765560.1">
    <property type="nucleotide sequence ID" value="XM_007767370.1"/>
</dbReference>
<feature type="binding site" evidence="9">
    <location>
        <position position="239"/>
    </location>
    <ligand>
        <name>Mg(2+)</name>
        <dbReference type="ChEBI" id="CHEBI:18420"/>
        <label>2</label>
    </ligand>
</feature>
<dbReference type="OrthoDB" id="2861623at2759"/>
<comment type="similarity">
    <text evidence="2 6">Belongs to the terpene synthase family.</text>
</comment>
<evidence type="ECO:0000313" key="7">
    <source>
        <dbReference type="EMBL" id="EIW83595.1"/>
    </source>
</evidence>
<accession>A0A5M3MXY8</accession>
<dbReference type="Gene3D" id="1.10.600.10">
    <property type="entry name" value="Farnesyl Diphosphate Synthase"/>
    <property type="match status" value="1"/>
</dbReference>
<dbReference type="SFLD" id="SFLDS00005">
    <property type="entry name" value="Isoprenoid_Synthase_Type_I"/>
    <property type="match status" value="1"/>
</dbReference>
<dbReference type="GO" id="GO:0010333">
    <property type="term" value="F:terpene synthase activity"/>
    <property type="evidence" value="ECO:0007669"/>
    <property type="project" value="InterPro"/>
</dbReference>
<evidence type="ECO:0000256" key="5">
    <source>
        <dbReference type="ARBA" id="ARBA00023239"/>
    </source>
</evidence>